<dbReference type="InterPro" id="IPR017703">
    <property type="entry name" value="YgfZ/GCV_T_CS"/>
</dbReference>
<dbReference type="NCBIfam" id="TIGR03317">
    <property type="entry name" value="ygfZ_signature"/>
    <property type="match status" value="1"/>
</dbReference>
<keyword evidence="7" id="KW-1185">Reference proteome</keyword>
<keyword evidence="3" id="KW-0496">Mitochondrion</keyword>
<dbReference type="InterPro" id="IPR045179">
    <property type="entry name" value="YgfZ/GcvT"/>
</dbReference>
<sequence>MKDAVPSITEFSSAAVFFCRYIMSFVRRILLHVQPLLKASQHRPASSVLCQSERSRPSASANQSEVSTVATSWHAAPLTSRSCIEVNGKDAADFLQGLITNDIHLLDGCTEGGPQCIYSMMLNHQGRVIYDLLVFSVVPNEYLLECDASLKDKLMKHLKLYKLRKDLTVSSSTQNVFSVYPDINDASFQTKAGNSEARFPDSGRMFRDPRLGLLGFRQLRETANNENNSGGITTSDELSYRRFRLKLGVPEGSQELPPGECFPMESNLDFMAGVNFDKGCYLGQELTARTHHTGVIRKRLMPIQIEGIGEDKVDVIQRDTPIVNSSKKNVGKLRGHVGSSGVALMRVQEALAAESLMCDFNGQRVDVKVQRPSWWPT</sequence>
<dbReference type="Pfam" id="PF25455">
    <property type="entry name" value="Beta-barrel_CAF17_C"/>
    <property type="match status" value="1"/>
</dbReference>
<comment type="caution">
    <text evidence="6">The sequence shown here is derived from an EMBL/GenBank/DDBJ whole genome shotgun (WGS) entry which is preliminary data.</text>
</comment>
<organism evidence="6 7">
    <name type="scientific">Ramazzottius varieornatus</name>
    <name type="common">Water bear</name>
    <name type="synonym">Tardigrade</name>
    <dbReference type="NCBI Taxonomy" id="947166"/>
    <lineage>
        <taxon>Eukaryota</taxon>
        <taxon>Metazoa</taxon>
        <taxon>Ecdysozoa</taxon>
        <taxon>Tardigrada</taxon>
        <taxon>Eutardigrada</taxon>
        <taxon>Parachela</taxon>
        <taxon>Hypsibioidea</taxon>
        <taxon>Ramazzottiidae</taxon>
        <taxon>Ramazzottius</taxon>
    </lineage>
</organism>
<comment type="subcellular location">
    <subcellularLocation>
        <location evidence="1">Mitochondrion</location>
    </subcellularLocation>
</comment>
<dbReference type="GO" id="GO:0005759">
    <property type="term" value="C:mitochondrial matrix"/>
    <property type="evidence" value="ECO:0007669"/>
    <property type="project" value="TreeGrafter"/>
</dbReference>
<evidence type="ECO:0000256" key="2">
    <source>
        <dbReference type="ARBA" id="ARBA00022946"/>
    </source>
</evidence>
<dbReference type="InterPro" id="IPR057460">
    <property type="entry name" value="CAF17_C"/>
</dbReference>
<reference evidence="6 7" key="1">
    <citation type="journal article" date="2016" name="Nat. Commun.">
        <title>Extremotolerant tardigrade genome and improved radiotolerance of human cultured cells by tardigrade-unique protein.</title>
        <authorList>
            <person name="Hashimoto T."/>
            <person name="Horikawa D.D."/>
            <person name="Saito Y."/>
            <person name="Kuwahara H."/>
            <person name="Kozuka-Hata H."/>
            <person name="Shin-I T."/>
            <person name="Minakuchi Y."/>
            <person name="Ohishi K."/>
            <person name="Motoyama A."/>
            <person name="Aizu T."/>
            <person name="Enomoto A."/>
            <person name="Kondo K."/>
            <person name="Tanaka S."/>
            <person name="Hara Y."/>
            <person name="Koshikawa S."/>
            <person name="Sagara H."/>
            <person name="Miura T."/>
            <person name="Yokobori S."/>
            <person name="Miyagawa K."/>
            <person name="Suzuki Y."/>
            <person name="Kubo T."/>
            <person name="Oyama M."/>
            <person name="Kohara Y."/>
            <person name="Fujiyama A."/>
            <person name="Arakawa K."/>
            <person name="Katayama T."/>
            <person name="Toyoda A."/>
            <person name="Kunieda T."/>
        </authorList>
    </citation>
    <scope>NUCLEOTIDE SEQUENCE [LARGE SCALE GENOMIC DNA]</scope>
    <source>
        <strain evidence="6 7">YOKOZUNA-1</strain>
    </source>
</reference>
<evidence type="ECO:0000313" key="6">
    <source>
        <dbReference type="EMBL" id="GAU93112.1"/>
    </source>
</evidence>
<dbReference type="InterPro" id="IPR027266">
    <property type="entry name" value="TrmE/GcvT-like"/>
</dbReference>
<dbReference type="PANTHER" id="PTHR22602">
    <property type="entry name" value="TRANSFERASE CAF17, MITOCHONDRIAL-RELATED"/>
    <property type="match status" value="1"/>
</dbReference>
<dbReference type="Proteomes" id="UP000186922">
    <property type="component" value="Unassembled WGS sequence"/>
</dbReference>
<evidence type="ECO:0000259" key="4">
    <source>
        <dbReference type="Pfam" id="PF01571"/>
    </source>
</evidence>
<dbReference type="PANTHER" id="PTHR22602:SF0">
    <property type="entry name" value="TRANSFERASE CAF17, MITOCHONDRIAL-RELATED"/>
    <property type="match status" value="1"/>
</dbReference>
<dbReference type="SUPFAM" id="SSF103025">
    <property type="entry name" value="Folate-binding domain"/>
    <property type="match status" value="1"/>
</dbReference>
<protein>
    <submittedName>
        <fullName evidence="6">Uncharacterized protein</fullName>
    </submittedName>
</protein>
<evidence type="ECO:0000259" key="5">
    <source>
        <dbReference type="Pfam" id="PF25455"/>
    </source>
</evidence>
<dbReference type="STRING" id="947166.A0A1D1UZM6"/>
<dbReference type="Gene3D" id="3.30.1360.120">
    <property type="entry name" value="Probable tRNA modification gtpase trme, domain 1"/>
    <property type="match status" value="1"/>
</dbReference>
<dbReference type="OrthoDB" id="191995at2759"/>
<evidence type="ECO:0000313" key="7">
    <source>
        <dbReference type="Proteomes" id="UP000186922"/>
    </source>
</evidence>
<accession>A0A1D1UZM6</accession>
<evidence type="ECO:0000256" key="1">
    <source>
        <dbReference type="ARBA" id="ARBA00004173"/>
    </source>
</evidence>
<feature type="domain" description="GCVT N-terminal" evidence="4">
    <location>
        <begin position="58"/>
        <end position="176"/>
    </location>
</feature>
<keyword evidence="2" id="KW-0809">Transit peptide</keyword>
<feature type="domain" description="CAF17 C-terminal" evidence="5">
    <location>
        <begin position="297"/>
        <end position="376"/>
    </location>
</feature>
<evidence type="ECO:0000256" key="3">
    <source>
        <dbReference type="ARBA" id="ARBA00023128"/>
    </source>
</evidence>
<dbReference type="Pfam" id="PF01571">
    <property type="entry name" value="GCV_T"/>
    <property type="match status" value="1"/>
</dbReference>
<dbReference type="EMBL" id="BDGG01000002">
    <property type="protein sequence ID" value="GAU93112.1"/>
    <property type="molecule type" value="Genomic_DNA"/>
</dbReference>
<name>A0A1D1UZM6_RAMVA</name>
<proteinExistence type="predicted"/>
<dbReference type="AlphaFoldDB" id="A0A1D1UZM6"/>
<gene>
    <name evidence="6" type="primary">RvY_05099-1</name>
    <name evidence="6" type="synonym">RvY_05099.1</name>
    <name evidence="6" type="ORF">RvY_05099</name>
</gene>
<dbReference type="GO" id="GO:0016226">
    <property type="term" value="P:iron-sulfur cluster assembly"/>
    <property type="evidence" value="ECO:0007669"/>
    <property type="project" value="TreeGrafter"/>
</dbReference>
<dbReference type="InterPro" id="IPR006222">
    <property type="entry name" value="GCVT_N"/>
</dbReference>